<evidence type="ECO:0000313" key="3">
    <source>
        <dbReference type="Proteomes" id="UP001385499"/>
    </source>
</evidence>
<accession>A0ABU8TG15</accession>
<organism evidence="2 3">
    <name type="scientific">Roseibium algae</name>
    <dbReference type="NCBI Taxonomy" id="3123038"/>
    <lineage>
        <taxon>Bacteria</taxon>
        <taxon>Pseudomonadati</taxon>
        <taxon>Pseudomonadota</taxon>
        <taxon>Alphaproteobacteria</taxon>
        <taxon>Hyphomicrobiales</taxon>
        <taxon>Stappiaceae</taxon>
        <taxon>Roseibium</taxon>
    </lineage>
</organism>
<feature type="region of interest" description="Disordered" evidence="1">
    <location>
        <begin position="124"/>
        <end position="153"/>
    </location>
</feature>
<evidence type="ECO:0000256" key="1">
    <source>
        <dbReference type="SAM" id="MobiDB-lite"/>
    </source>
</evidence>
<protein>
    <recommendedName>
        <fullName evidence="4">FlgN protein</fullName>
    </recommendedName>
</protein>
<gene>
    <name evidence="2" type="ORF">V6575_00695</name>
</gene>
<dbReference type="EMBL" id="JBAKIA010000001">
    <property type="protein sequence ID" value="MEJ8472590.1"/>
    <property type="molecule type" value="Genomic_DNA"/>
</dbReference>
<name>A0ABU8TG15_9HYPH</name>
<comment type="caution">
    <text evidence="2">The sequence shown here is derived from an EMBL/GenBank/DDBJ whole genome shotgun (WGS) entry which is preliminary data.</text>
</comment>
<proteinExistence type="predicted"/>
<sequence length="153" mass="17432">MQVSLSPDTLAKLDASILHMIKVAEDIISVTEEENERLQAGGRIEIADLVVRKQALVKEYENWITTVRTQKHVLLQATPVLFEEMLERNRELSVALAENTRHLEKAKLTSHRRVETIMRVVREESQTQSAYSGNGKYDSRPAEPVSLRPVREA</sequence>
<evidence type="ECO:0000313" key="2">
    <source>
        <dbReference type="EMBL" id="MEJ8472590.1"/>
    </source>
</evidence>
<reference evidence="2 3" key="1">
    <citation type="submission" date="2024-02" db="EMBL/GenBank/DDBJ databases">
        <title>Roseibium algae sp. nov., isolated from marine alga (Grateloupia sp.), showing potential in myo-inositol conversion.</title>
        <authorList>
            <person name="Wang Y."/>
        </authorList>
    </citation>
    <scope>NUCLEOTIDE SEQUENCE [LARGE SCALE GENOMIC DNA]</scope>
    <source>
        <strain evidence="2 3">H3510</strain>
    </source>
</reference>
<keyword evidence="3" id="KW-1185">Reference proteome</keyword>
<dbReference type="Proteomes" id="UP001385499">
    <property type="component" value="Unassembled WGS sequence"/>
</dbReference>
<dbReference type="RefSeq" id="WP_340272060.1">
    <property type="nucleotide sequence ID" value="NZ_JBAKIA010000001.1"/>
</dbReference>
<evidence type="ECO:0008006" key="4">
    <source>
        <dbReference type="Google" id="ProtNLM"/>
    </source>
</evidence>